<dbReference type="RefSeq" id="WP_214056453.1">
    <property type="nucleotide sequence ID" value="NZ_BAAAHS010000015.1"/>
</dbReference>
<feature type="transmembrane region" description="Helical" evidence="2">
    <location>
        <begin position="124"/>
        <end position="143"/>
    </location>
</feature>
<keyword evidence="2" id="KW-1133">Transmembrane helix</keyword>
<name>A0ABX8EP82_9ACTN</name>
<feature type="region of interest" description="Disordered" evidence="1">
    <location>
        <begin position="147"/>
        <end position="166"/>
    </location>
</feature>
<feature type="transmembrane region" description="Helical" evidence="2">
    <location>
        <begin position="27"/>
        <end position="48"/>
    </location>
</feature>
<keyword evidence="4" id="KW-1185">Reference proteome</keyword>
<protein>
    <recommendedName>
        <fullName evidence="5">DUF3592 domain-containing protein</fullName>
    </recommendedName>
</protein>
<dbReference type="Proteomes" id="UP000679307">
    <property type="component" value="Chromosome"/>
</dbReference>
<reference evidence="3 4" key="1">
    <citation type="submission" date="2021-05" db="EMBL/GenBank/DDBJ databases">
        <title>Complete genome of Nocardioides aquaticus KCTC 9944T isolated from meromictic and hypersaline Ekho Lake, Antarctica.</title>
        <authorList>
            <person name="Hwang K."/>
            <person name="Kim K.M."/>
            <person name="Choe H."/>
        </authorList>
    </citation>
    <scope>NUCLEOTIDE SEQUENCE [LARGE SCALE GENOMIC DNA]</scope>
    <source>
        <strain evidence="3 4">KCTC 9944</strain>
    </source>
</reference>
<gene>
    <name evidence="3" type="ORF">ENKNEFLB_03411</name>
</gene>
<proteinExistence type="predicted"/>
<evidence type="ECO:0000313" key="3">
    <source>
        <dbReference type="EMBL" id="QVT81008.1"/>
    </source>
</evidence>
<sequence length="166" mass="17766">MPTIETMLDKGFGTGGKPWDSTAWRRFVLLWLCPVCAVVIGVSGGFIMHERLTADDPSGYVVSSSPECVLVIADRPDGPPVETVQEASGGRFGTCGGLEENALVHYDPGEGIQVPGPDDTKAGFVAFPVFTLLAGVPGALAWTHTLQKRRARRRSASHTPGDRPRH</sequence>
<evidence type="ECO:0008006" key="5">
    <source>
        <dbReference type="Google" id="ProtNLM"/>
    </source>
</evidence>
<feature type="compositionally biased region" description="Basic residues" evidence="1">
    <location>
        <begin position="147"/>
        <end position="156"/>
    </location>
</feature>
<organism evidence="3 4">
    <name type="scientific">Nocardioides aquaticus</name>
    <dbReference type="NCBI Taxonomy" id="160826"/>
    <lineage>
        <taxon>Bacteria</taxon>
        <taxon>Bacillati</taxon>
        <taxon>Actinomycetota</taxon>
        <taxon>Actinomycetes</taxon>
        <taxon>Propionibacteriales</taxon>
        <taxon>Nocardioidaceae</taxon>
        <taxon>Nocardioides</taxon>
    </lineage>
</organism>
<keyword evidence="2" id="KW-0812">Transmembrane</keyword>
<dbReference type="EMBL" id="CP075371">
    <property type="protein sequence ID" value="QVT81008.1"/>
    <property type="molecule type" value="Genomic_DNA"/>
</dbReference>
<keyword evidence="2" id="KW-0472">Membrane</keyword>
<evidence type="ECO:0000313" key="4">
    <source>
        <dbReference type="Proteomes" id="UP000679307"/>
    </source>
</evidence>
<evidence type="ECO:0000256" key="1">
    <source>
        <dbReference type="SAM" id="MobiDB-lite"/>
    </source>
</evidence>
<evidence type="ECO:0000256" key="2">
    <source>
        <dbReference type="SAM" id="Phobius"/>
    </source>
</evidence>
<accession>A0ABX8EP82</accession>